<reference evidence="3" key="1">
    <citation type="journal article" date="2019" name="Int. J. Syst. Evol. Microbiol.">
        <title>The Global Catalogue of Microorganisms (GCM) 10K type strain sequencing project: providing services to taxonomists for standard genome sequencing and annotation.</title>
        <authorList>
            <consortium name="The Broad Institute Genomics Platform"/>
            <consortium name="The Broad Institute Genome Sequencing Center for Infectious Disease"/>
            <person name="Wu L."/>
            <person name="Ma J."/>
        </authorList>
    </citation>
    <scope>NUCLEOTIDE SEQUENCE [LARGE SCALE GENOMIC DNA]</scope>
    <source>
        <strain evidence="3">CGMCC 1.12237</strain>
    </source>
</reference>
<dbReference type="PANTHER" id="PTHR47992">
    <property type="entry name" value="PROTEIN PHOSPHATASE"/>
    <property type="match status" value="1"/>
</dbReference>
<dbReference type="SMART" id="SM00331">
    <property type="entry name" value="PP2C_SIG"/>
    <property type="match status" value="1"/>
</dbReference>
<evidence type="ECO:0000259" key="1">
    <source>
        <dbReference type="PROSITE" id="PS51746"/>
    </source>
</evidence>
<dbReference type="PROSITE" id="PS51746">
    <property type="entry name" value="PPM_2"/>
    <property type="match status" value="1"/>
</dbReference>
<dbReference type="InterPro" id="IPR036457">
    <property type="entry name" value="PPM-type-like_dom_sf"/>
</dbReference>
<dbReference type="Proteomes" id="UP001596147">
    <property type="component" value="Unassembled WGS sequence"/>
</dbReference>
<accession>A0ABW0LEQ9</accession>
<dbReference type="InterPro" id="IPR015655">
    <property type="entry name" value="PP2C"/>
</dbReference>
<organism evidence="2 3">
    <name type="scientific">Lederbergia graminis</name>
    <dbReference type="NCBI Taxonomy" id="735518"/>
    <lineage>
        <taxon>Bacteria</taxon>
        <taxon>Bacillati</taxon>
        <taxon>Bacillota</taxon>
        <taxon>Bacilli</taxon>
        <taxon>Bacillales</taxon>
        <taxon>Bacillaceae</taxon>
        <taxon>Lederbergia</taxon>
    </lineage>
</organism>
<dbReference type="SUPFAM" id="SSF81606">
    <property type="entry name" value="PP2C-like"/>
    <property type="match status" value="1"/>
</dbReference>
<dbReference type="EMBL" id="JBHSMC010000001">
    <property type="protein sequence ID" value="MFC5463811.1"/>
    <property type="molecule type" value="Genomic_DNA"/>
</dbReference>
<feature type="domain" description="PPM-type phosphatase" evidence="1">
    <location>
        <begin position="2"/>
        <end position="242"/>
    </location>
</feature>
<dbReference type="RefSeq" id="WP_382347725.1">
    <property type="nucleotide sequence ID" value="NZ_JBHSMC010000001.1"/>
</dbReference>
<dbReference type="SMART" id="SM00332">
    <property type="entry name" value="PP2Cc"/>
    <property type="match status" value="1"/>
</dbReference>
<proteinExistence type="predicted"/>
<evidence type="ECO:0000313" key="3">
    <source>
        <dbReference type="Proteomes" id="UP001596147"/>
    </source>
</evidence>
<name>A0ABW0LEQ9_9BACI</name>
<gene>
    <name evidence="2" type="ORF">ACFPM4_03455</name>
</gene>
<dbReference type="CDD" id="cd00143">
    <property type="entry name" value="PP2Cc"/>
    <property type="match status" value="1"/>
</dbReference>
<comment type="caution">
    <text evidence="2">The sequence shown here is derived from an EMBL/GenBank/DDBJ whole genome shotgun (WGS) entry which is preliminary data.</text>
</comment>
<protein>
    <submittedName>
        <fullName evidence="2">Stp1/IreP family PP2C-type Ser/Thr phosphatase</fullName>
    </submittedName>
</protein>
<sequence length="250" mass="27551">MKATFKTDTGKVRRHNEDDGGVFLHRSGYYLAVVADGMGGHNAGEVASQMAVANLQKHWNEIENIQTPEEAENWLRSKVTDINKDIYNHSKSNSELDGMGTTLVAAICTNLFATIVNIGDSRCYILNEDGFKQITEDHSLVNELIKIGHISPEDAEIHPRKNMLLKAVGTEPVTEMDIITITFEEGDKLLLCSDGLSNKVTNQELESILQSDEDIDKKALTMINLANQNGGEDNISVAIIETCKESGCEQ</sequence>
<dbReference type="NCBIfam" id="NF033484">
    <property type="entry name" value="Stp1_PP2C_phos"/>
    <property type="match status" value="1"/>
</dbReference>
<dbReference type="Pfam" id="PF13672">
    <property type="entry name" value="PP2C_2"/>
    <property type="match status" value="1"/>
</dbReference>
<evidence type="ECO:0000313" key="2">
    <source>
        <dbReference type="EMBL" id="MFC5463811.1"/>
    </source>
</evidence>
<dbReference type="InterPro" id="IPR001932">
    <property type="entry name" value="PPM-type_phosphatase-like_dom"/>
</dbReference>
<dbReference type="Gene3D" id="3.60.40.10">
    <property type="entry name" value="PPM-type phosphatase domain"/>
    <property type="match status" value="1"/>
</dbReference>
<keyword evidence="3" id="KW-1185">Reference proteome</keyword>